<keyword evidence="2" id="KW-0732">Signal</keyword>
<proteinExistence type="predicted"/>
<gene>
    <name evidence="3" type="ORF">A3B56_02640</name>
</gene>
<evidence type="ECO:0008006" key="5">
    <source>
        <dbReference type="Google" id="ProtNLM"/>
    </source>
</evidence>
<feature type="region of interest" description="Disordered" evidence="1">
    <location>
        <begin position="65"/>
        <end position="84"/>
    </location>
</feature>
<evidence type="ECO:0000313" key="4">
    <source>
        <dbReference type="Proteomes" id="UP000178486"/>
    </source>
</evidence>
<feature type="chain" id="PRO_5009529450" description="Right handed beta helix domain-containing protein" evidence="2">
    <location>
        <begin position="25"/>
        <end position="195"/>
    </location>
</feature>
<feature type="signal peptide" evidence="2">
    <location>
        <begin position="1"/>
        <end position="24"/>
    </location>
</feature>
<evidence type="ECO:0000313" key="3">
    <source>
        <dbReference type="EMBL" id="OGK54091.1"/>
    </source>
</evidence>
<accession>A0A1F7JEQ6</accession>
<dbReference type="EMBL" id="MGAU01000041">
    <property type="protein sequence ID" value="OGK54091.1"/>
    <property type="molecule type" value="Genomic_DNA"/>
</dbReference>
<sequence>MKKLIIALALVLGTTVVTASSAHAATISGNGNKSYNKIVVKEWSLDKKVQENEALQGNLVGVQTNSGDNTVKNNTGKHGDNMVTTGDSTVDTTITNAANLNILKDDCGCQDGSHDHKAVIKDNGNKSTNKIYINDSDTKVVKQENTAVQLNGVFVSTNTGGNTVKNNTGGTNTVDTGDSTVNTTVTNLANVNVIH</sequence>
<feature type="compositionally biased region" description="Polar residues" evidence="1">
    <location>
        <begin position="65"/>
        <end position="76"/>
    </location>
</feature>
<evidence type="ECO:0000256" key="1">
    <source>
        <dbReference type="SAM" id="MobiDB-lite"/>
    </source>
</evidence>
<name>A0A1F7JEQ6_9BACT</name>
<dbReference type="Proteomes" id="UP000178486">
    <property type="component" value="Unassembled WGS sequence"/>
</dbReference>
<dbReference type="AlphaFoldDB" id="A0A1F7JEQ6"/>
<organism evidence="3 4">
    <name type="scientific">Candidatus Roizmanbacteria bacterium RIFCSPLOWO2_01_FULL_45_11</name>
    <dbReference type="NCBI Taxonomy" id="1802070"/>
    <lineage>
        <taxon>Bacteria</taxon>
        <taxon>Candidatus Roizmaniibacteriota</taxon>
    </lineage>
</organism>
<comment type="caution">
    <text evidence="3">The sequence shown here is derived from an EMBL/GenBank/DDBJ whole genome shotgun (WGS) entry which is preliminary data.</text>
</comment>
<protein>
    <recommendedName>
        <fullName evidence="5">Right handed beta helix domain-containing protein</fullName>
    </recommendedName>
</protein>
<evidence type="ECO:0000256" key="2">
    <source>
        <dbReference type="SAM" id="SignalP"/>
    </source>
</evidence>
<reference evidence="3 4" key="1">
    <citation type="journal article" date="2016" name="Nat. Commun.">
        <title>Thousands of microbial genomes shed light on interconnected biogeochemical processes in an aquifer system.</title>
        <authorList>
            <person name="Anantharaman K."/>
            <person name="Brown C.T."/>
            <person name="Hug L.A."/>
            <person name="Sharon I."/>
            <person name="Castelle C.J."/>
            <person name="Probst A.J."/>
            <person name="Thomas B.C."/>
            <person name="Singh A."/>
            <person name="Wilkins M.J."/>
            <person name="Karaoz U."/>
            <person name="Brodie E.L."/>
            <person name="Williams K.H."/>
            <person name="Hubbard S.S."/>
            <person name="Banfield J.F."/>
        </authorList>
    </citation>
    <scope>NUCLEOTIDE SEQUENCE [LARGE SCALE GENOMIC DNA]</scope>
</reference>